<comment type="similarity">
    <text evidence="1">Belongs to the N-acetylmuramoyl-L-alanine amidase 2 family.</text>
</comment>
<dbReference type="GO" id="GO:0009253">
    <property type="term" value="P:peptidoglycan catabolic process"/>
    <property type="evidence" value="ECO:0007669"/>
    <property type="project" value="InterPro"/>
</dbReference>
<dbReference type="FunFam" id="3.40.80.10:FF:000001">
    <property type="entry name" value="Peptidoglycan recognition protein 1"/>
    <property type="match status" value="1"/>
</dbReference>
<evidence type="ECO:0000256" key="1">
    <source>
        <dbReference type="ARBA" id="ARBA00007553"/>
    </source>
</evidence>
<dbReference type="GO" id="GO:0002376">
    <property type="term" value="P:immune system process"/>
    <property type="evidence" value="ECO:0007669"/>
    <property type="project" value="UniProtKB-KW"/>
</dbReference>
<evidence type="ECO:0000313" key="6">
    <source>
        <dbReference type="EMBL" id="AAY53765.1"/>
    </source>
</evidence>
<sequence length="252" mass="27876">MEKSLWTSCLVVLLLSPTCLSITADYLITGPRDDKCAALGGICQNDNQYCTGSYFSNKCAGPVTTRCCTKNITIRDTKECKNVMIISRDSWGARRPVKVLPLKTPVGDFFLHHTDTKNCTTAKNCISIVKSIQQYHMNDKNWWDIAYSFLVGEDGHVYEGRGWKTVGSHTRGCNDKSLAASMIGNFNDVLPNAAALSSVKRLISCGVEIGRLSPNYSLFGHRDVRDTDCPGNALYKNMSSWTHFHIHGPGCP</sequence>
<dbReference type="InterPro" id="IPR015510">
    <property type="entry name" value="PGRP"/>
</dbReference>
<dbReference type="Pfam" id="PF01510">
    <property type="entry name" value="Amidase_2"/>
    <property type="match status" value="1"/>
</dbReference>
<evidence type="ECO:0000259" key="4">
    <source>
        <dbReference type="SMART" id="SM00644"/>
    </source>
</evidence>
<organism evidence="6">
    <name type="scientific">Azumapecten farreri</name>
    <name type="common">Farrer's scallop</name>
    <name type="synonym">Chlamys farreri</name>
    <dbReference type="NCBI Taxonomy" id="106299"/>
    <lineage>
        <taxon>Eukaryota</taxon>
        <taxon>Metazoa</taxon>
        <taxon>Spiralia</taxon>
        <taxon>Lophotrochozoa</taxon>
        <taxon>Mollusca</taxon>
        <taxon>Bivalvia</taxon>
        <taxon>Autobranchia</taxon>
        <taxon>Pteriomorphia</taxon>
        <taxon>Pectinida</taxon>
        <taxon>Pectinoidea</taxon>
        <taxon>Pectinidae</taxon>
        <taxon>Azumapecten</taxon>
    </lineage>
</organism>
<accession>Q1X7G2</accession>
<name>Q1X7G2_AZUFA</name>
<dbReference type="InterPro" id="IPR036505">
    <property type="entry name" value="Amidase/PGRP_sf"/>
</dbReference>
<proteinExistence type="evidence at transcript level"/>
<gene>
    <name evidence="6" type="primary">PGRP</name>
</gene>
<dbReference type="PANTHER" id="PTHR11022">
    <property type="entry name" value="PEPTIDOGLYCAN RECOGNITION PROTEIN"/>
    <property type="match status" value="1"/>
</dbReference>
<dbReference type="Gene3D" id="3.40.80.10">
    <property type="entry name" value="Peptidoglycan recognition protein-like"/>
    <property type="match status" value="1"/>
</dbReference>
<dbReference type="InterPro" id="IPR002502">
    <property type="entry name" value="Amidase_domain"/>
</dbReference>
<evidence type="ECO:0000259" key="5">
    <source>
        <dbReference type="SMART" id="SM00701"/>
    </source>
</evidence>
<evidence type="ECO:0000256" key="3">
    <source>
        <dbReference type="SAM" id="SignalP"/>
    </source>
</evidence>
<feature type="domain" description="N-acetylmuramoyl-L-alanine amidase" evidence="4">
    <location>
        <begin position="100"/>
        <end position="231"/>
    </location>
</feature>
<dbReference type="SUPFAM" id="SSF55846">
    <property type="entry name" value="N-acetylmuramoyl-L-alanine amidase-like"/>
    <property type="match status" value="1"/>
</dbReference>
<keyword evidence="2" id="KW-0391">Immunity</keyword>
<dbReference type="SMART" id="SM00644">
    <property type="entry name" value="Ami_2"/>
    <property type="match status" value="1"/>
</dbReference>
<dbReference type="EMBL" id="AY987008">
    <property type="protein sequence ID" value="AAY53765.1"/>
    <property type="molecule type" value="mRNA"/>
</dbReference>
<dbReference type="AlphaFoldDB" id="Q1X7G2"/>
<reference evidence="6" key="1">
    <citation type="journal article" date="2007" name="Fish Shellfish Immunol.">
        <title>Molecular cloning and characterization of a short type peptidoglycan recognition protein (CfPGRP-S1) cDNA from Zhikong scallop Chlamys farreri.</title>
        <authorList>
            <person name="Su J."/>
            <person name="Ni D."/>
            <person name="Song L."/>
            <person name="Zhao J."/>
            <person name="Qiu L."/>
        </authorList>
    </citation>
    <scope>NUCLEOTIDE SEQUENCE</scope>
</reference>
<feature type="chain" id="PRO_5004197345" evidence="3">
    <location>
        <begin position="22"/>
        <end position="252"/>
    </location>
</feature>
<feature type="domain" description="Peptidoglycan recognition protein family" evidence="5">
    <location>
        <begin position="83"/>
        <end position="225"/>
    </location>
</feature>
<evidence type="ECO:0000256" key="2">
    <source>
        <dbReference type="ARBA" id="ARBA00022859"/>
    </source>
</evidence>
<protein>
    <submittedName>
        <fullName evidence="6">Peptidoglycan recognition protein S1</fullName>
    </submittedName>
</protein>
<dbReference type="CDD" id="cd06583">
    <property type="entry name" value="PGRP"/>
    <property type="match status" value="1"/>
</dbReference>
<feature type="signal peptide" evidence="3">
    <location>
        <begin position="1"/>
        <end position="21"/>
    </location>
</feature>
<dbReference type="PANTHER" id="PTHR11022:SF41">
    <property type="entry name" value="PEPTIDOGLYCAN-RECOGNITION PROTEIN LC-RELATED"/>
    <property type="match status" value="1"/>
</dbReference>
<keyword evidence="3" id="KW-0732">Signal</keyword>
<dbReference type="GO" id="GO:0008270">
    <property type="term" value="F:zinc ion binding"/>
    <property type="evidence" value="ECO:0007669"/>
    <property type="project" value="InterPro"/>
</dbReference>
<dbReference type="GO" id="GO:0008745">
    <property type="term" value="F:N-acetylmuramoyl-L-alanine amidase activity"/>
    <property type="evidence" value="ECO:0007669"/>
    <property type="project" value="InterPro"/>
</dbReference>
<dbReference type="InterPro" id="IPR006619">
    <property type="entry name" value="PGRP_domain_met/bac"/>
</dbReference>
<dbReference type="SMART" id="SM00701">
    <property type="entry name" value="PGRP"/>
    <property type="match status" value="1"/>
</dbReference>